<name>A0ABV3DKY3_9ACTN</name>
<protein>
    <submittedName>
        <fullName evidence="5">4'-phosphopantetheinyl transferase superfamily protein</fullName>
    </submittedName>
</protein>
<evidence type="ECO:0000259" key="4">
    <source>
        <dbReference type="Pfam" id="PF01648"/>
    </source>
</evidence>
<dbReference type="EMBL" id="JBEZFP010000063">
    <property type="protein sequence ID" value="MEU8136426.1"/>
    <property type="molecule type" value="Genomic_DNA"/>
</dbReference>
<sequence length="276" mass="28958">MTGGAESWLIDLHGADDVWDDAACRGDLSPEESRRAARLRPASAVTYVRSRSAVRRVLAHVLGGSPADLPVAAAPNGRPVLPNHPGMHVSWSRSAGVLLVAMSRGGPVGADVEAVRPVKSPGRVLRTFYPDTAALGDIDDPEVFLSAWTLLEAAVKATGRGLAKGAGDVRLHRPPGARHCALLGIGAGTGGAREWSARTDRFTPPRSSVPVITAVVVRGAATPDRPHTWRFPGTATAATPQPRRPRPLASRRGHVGAGSDAEPNRPTLGRLEIAQC</sequence>
<feature type="region of interest" description="Disordered" evidence="3">
    <location>
        <begin position="223"/>
        <end position="268"/>
    </location>
</feature>
<dbReference type="Gene3D" id="3.90.470.20">
    <property type="entry name" value="4'-phosphopantetheinyl transferase domain"/>
    <property type="match status" value="1"/>
</dbReference>
<dbReference type="PANTHER" id="PTHR12215">
    <property type="entry name" value="PHOSPHOPANTETHEINE TRANSFERASE"/>
    <property type="match status" value="1"/>
</dbReference>
<evidence type="ECO:0000256" key="2">
    <source>
        <dbReference type="ARBA" id="ARBA00022679"/>
    </source>
</evidence>
<keyword evidence="2 5" id="KW-0808">Transferase</keyword>
<accession>A0ABV3DKY3</accession>
<organism evidence="5 6">
    <name type="scientific">Streptodolium elevatio</name>
    <dbReference type="NCBI Taxonomy" id="3157996"/>
    <lineage>
        <taxon>Bacteria</taxon>
        <taxon>Bacillati</taxon>
        <taxon>Actinomycetota</taxon>
        <taxon>Actinomycetes</taxon>
        <taxon>Kitasatosporales</taxon>
        <taxon>Streptomycetaceae</taxon>
        <taxon>Streptodolium</taxon>
    </lineage>
</organism>
<gene>
    <name evidence="5" type="ORF">AB0C36_23310</name>
</gene>
<evidence type="ECO:0000256" key="3">
    <source>
        <dbReference type="SAM" id="MobiDB-lite"/>
    </source>
</evidence>
<dbReference type="GO" id="GO:0016740">
    <property type="term" value="F:transferase activity"/>
    <property type="evidence" value="ECO:0007669"/>
    <property type="project" value="UniProtKB-KW"/>
</dbReference>
<dbReference type="InterPro" id="IPR037143">
    <property type="entry name" value="4-PPantetheinyl_Trfase_dom_sf"/>
</dbReference>
<dbReference type="SUPFAM" id="SSF56214">
    <property type="entry name" value="4'-phosphopantetheinyl transferase"/>
    <property type="match status" value="2"/>
</dbReference>
<dbReference type="Pfam" id="PF01648">
    <property type="entry name" value="ACPS"/>
    <property type="match status" value="1"/>
</dbReference>
<reference evidence="5 6" key="1">
    <citation type="submission" date="2024-06" db="EMBL/GenBank/DDBJ databases">
        <title>The Natural Products Discovery Center: Release of the First 8490 Sequenced Strains for Exploring Actinobacteria Biosynthetic Diversity.</title>
        <authorList>
            <person name="Kalkreuter E."/>
            <person name="Kautsar S.A."/>
            <person name="Yang D."/>
            <person name="Bader C.D."/>
            <person name="Teijaro C.N."/>
            <person name="Fluegel L."/>
            <person name="Davis C.M."/>
            <person name="Simpson J.R."/>
            <person name="Lauterbach L."/>
            <person name="Steele A.D."/>
            <person name="Gui C."/>
            <person name="Meng S."/>
            <person name="Li G."/>
            <person name="Viehrig K."/>
            <person name="Ye F."/>
            <person name="Su P."/>
            <person name="Kiefer A.F."/>
            <person name="Nichols A."/>
            <person name="Cepeda A.J."/>
            <person name="Yan W."/>
            <person name="Fan B."/>
            <person name="Jiang Y."/>
            <person name="Adhikari A."/>
            <person name="Zheng C.-J."/>
            <person name="Schuster L."/>
            <person name="Cowan T.M."/>
            <person name="Smanski M.J."/>
            <person name="Chevrette M.G."/>
            <person name="De Carvalho L.P.S."/>
            <person name="Shen B."/>
        </authorList>
    </citation>
    <scope>NUCLEOTIDE SEQUENCE [LARGE SCALE GENOMIC DNA]</scope>
    <source>
        <strain evidence="5 6">NPDC048946</strain>
    </source>
</reference>
<dbReference type="RefSeq" id="WP_358356929.1">
    <property type="nucleotide sequence ID" value="NZ_JBEZFP010000063.1"/>
</dbReference>
<evidence type="ECO:0000313" key="5">
    <source>
        <dbReference type="EMBL" id="MEU8136426.1"/>
    </source>
</evidence>
<evidence type="ECO:0000256" key="1">
    <source>
        <dbReference type="ARBA" id="ARBA00010990"/>
    </source>
</evidence>
<dbReference type="PANTHER" id="PTHR12215:SF10">
    <property type="entry name" value="L-AMINOADIPATE-SEMIALDEHYDE DEHYDROGENASE-PHOSPHOPANTETHEINYL TRANSFERASE"/>
    <property type="match status" value="1"/>
</dbReference>
<dbReference type="InterPro" id="IPR050559">
    <property type="entry name" value="P-Pant_transferase_sf"/>
</dbReference>
<comment type="similarity">
    <text evidence="1">Belongs to the P-Pant transferase superfamily. Gsp/Sfp/HetI/AcpT family.</text>
</comment>
<comment type="caution">
    <text evidence="5">The sequence shown here is derived from an EMBL/GenBank/DDBJ whole genome shotgun (WGS) entry which is preliminary data.</text>
</comment>
<keyword evidence="6" id="KW-1185">Reference proteome</keyword>
<feature type="compositionally biased region" description="Low complexity" evidence="3">
    <location>
        <begin position="232"/>
        <end position="241"/>
    </location>
</feature>
<evidence type="ECO:0000313" key="6">
    <source>
        <dbReference type="Proteomes" id="UP001551482"/>
    </source>
</evidence>
<feature type="domain" description="4'-phosphopantetheinyl transferase" evidence="4">
    <location>
        <begin position="107"/>
        <end position="178"/>
    </location>
</feature>
<dbReference type="Proteomes" id="UP001551482">
    <property type="component" value="Unassembled WGS sequence"/>
</dbReference>
<feature type="compositionally biased region" description="Basic residues" evidence="3">
    <location>
        <begin position="243"/>
        <end position="254"/>
    </location>
</feature>
<dbReference type="InterPro" id="IPR008278">
    <property type="entry name" value="4-PPantetheinyl_Trfase_dom"/>
</dbReference>
<proteinExistence type="inferred from homology"/>